<reference evidence="2 3" key="1">
    <citation type="submission" date="2019-06" db="EMBL/GenBank/DDBJ databases">
        <title>Genome of Acinetobacter radioresistens APH1, a phenol degrading strain.</title>
        <authorList>
            <person name="Liu Y."/>
        </authorList>
    </citation>
    <scope>NUCLEOTIDE SEQUENCE [LARGE SCALE GENOMIC DNA]</scope>
    <source>
        <strain evidence="2 3">APH1</strain>
    </source>
</reference>
<feature type="transmembrane region" description="Helical" evidence="1">
    <location>
        <begin position="54"/>
        <end position="76"/>
    </location>
</feature>
<dbReference type="AlphaFoldDB" id="A0A8H2JZC0"/>
<feature type="transmembrane region" description="Helical" evidence="1">
    <location>
        <begin position="115"/>
        <end position="133"/>
    </location>
</feature>
<feature type="transmembrane region" description="Helical" evidence="1">
    <location>
        <begin position="88"/>
        <end position="109"/>
    </location>
</feature>
<feature type="transmembrane region" description="Helical" evidence="1">
    <location>
        <begin position="163"/>
        <end position="181"/>
    </location>
</feature>
<keyword evidence="1" id="KW-0812">Transmembrane</keyword>
<dbReference type="Proteomes" id="UP000314285">
    <property type="component" value="Unassembled WGS sequence"/>
</dbReference>
<evidence type="ECO:0000256" key="1">
    <source>
        <dbReference type="SAM" id="Phobius"/>
    </source>
</evidence>
<keyword evidence="1" id="KW-1133">Transmembrane helix</keyword>
<gene>
    <name evidence="2" type="ORF">FHY67_12715</name>
</gene>
<accession>A0A8H2JZC0</accession>
<protein>
    <submittedName>
        <fullName evidence="2">Uncharacterized protein</fullName>
    </submittedName>
</protein>
<evidence type="ECO:0000313" key="3">
    <source>
        <dbReference type="Proteomes" id="UP000314285"/>
    </source>
</evidence>
<keyword evidence="1" id="KW-0472">Membrane</keyword>
<sequence>MIRTYFLRWEKHLSSTVTGNITRIGLLSIAYSLMPVTLVSMGMSGEKGDLTYELAFFLLMNVWFIFALITLFDTLCRLKAKVKVNMSSWFDLAYMTLTPIGMWLFLFIFRADQVPHIYLANTFAIFAIASFFMDKYAKYFINIERRDSFVPKPEVVQNIKHKFTGLAVLFMIISLSIQFFLI</sequence>
<name>A0A8H2JZC0_ACIRA</name>
<feature type="transmembrane region" description="Helical" evidence="1">
    <location>
        <begin position="21"/>
        <end position="42"/>
    </location>
</feature>
<comment type="caution">
    <text evidence="2">The sequence shown here is derived from an EMBL/GenBank/DDBJ whole genome shotgun (WGS) entry which is preliminary data.</text>
</comment>
<evidence type="ECO:0000313" key="2">
    <source>
        <dbReference type="EMBL" id="TNX86399.1"/>
    </source>
</evidence>
<dbReference type="RefSeq" id="WP_005025850.1">
    <property type="nucleotide sequence ID" value="NZ_JANRFO010000017.1"/>
</dbReference>
<proteinExistence type="predicted"/>
<dbReference type="EMBL" id="VFBM01000012">
    <property type="protein sequence ID" value="TNX86399.1"/>
    <property type="molecule type" value="Genomic_DNA"/>
</dbReference>
<organism evidence="2 3">
    <name type="scientific">Acinetobacter radioresistens</name>
    <dbReference type="NCBI Taxonomy" id="40216"/>
    <lineage>
        <taxon>Bacteria</taxon>
        <taxon>Pseudomonadati</taxon>
        <taxon>Pseudomonadota</taxon>
        <taxon>Gammaproteobacteria</taxon>
        <taxon>Moraxellales</taxon>
        <taxon>Moraxellaceae</taxon>
        <taxon>Acinetobacter</taxon>
    </lineage>
</organism>